<dbReference type="Gene3D" id="2.40.128.20">
    <property type="match status" value="1"/>
</dbReference>
<accession>A0AAE0GWA7</accession>
<keyword evidence="3" id="KW-1185">Reference proteome</keyword>
<dbReference type="PANTHER" id="PTHR10612:SF34">
    <property type="entry name" value="APOLIPOPROTEIN D"/>
    <property type="match status" value="1"/>
</dbReference>
<dbReference type="SUPFAM" id="SSF50814">
    <property type="entry name" value="Lipocalins"/>
    <property type="match status" value="1"/>
</dbReference>
<dbReference type="CDD" id="cd19438">
    <property type="entry name" value="lipocalin_Blc-like"/>
    <property type="match status" value="1"/>
</dbReference>
<dbReference type="InterPro" id="IPR012674">
    <property type="entry name" value="Calycin"/>
</dbReference>
<gene>
    <name evidence="2" type="ORF">CYMTET_7007</name>
</gene>
<sequence length="129" mass="14581">MNASSVERQALKVIQNLDLKKYMGRWYEIAKVPSRFQPSNGTDTRATYKLQDDGVTVSVSNETFIKGSRTGIEGKAWKNDPSDPDAKFTVQFWVPPFLPVYPVQGNYWVLDVGKDYEYAVVGEPDPKDS</sequence>
<evidence type="ECO:0000313" key="3">
    <source>
        <dbReference type="Proteomes" id="UP001190700"/>
    </source>
</evidence>
<dbReference type="Pfam" id="PF08212">
    <property type="entry name" value="Lipocalin_2"/>
    <property type="match status" value="1"/>
</dbReference>
<dbReference type="EMBL" id="LGRX02001847">
    <property type="protein sequence ID" value="KAK3285390.1"/>
    <property type="molecule type" value="Genomic_DNA"/>
</dbReference>
<feature type="domain" description="Lipocalin/cytosolic fatty-acid binding" evidence="1">
    <location>
        <begin position="17"/>
        <end position="127"/>
    </location>
</feature>
<dbReference type="PANTHER" id="PTHR10612">
    <property type="entry name" value="APOLIPOPROTEIN D"/>
    <property type="match status" value="1"/>
</dbReference>
<comment type="caution">
    <text evidence="2">The sequence shown here is derived from an EMBL/GenBank/DDBJ whole genome shotgun (WGS) entry which is preliminary data.</text>
</comment>
<dbReference type="AlphaFoldDB" id="A0AAE0GWA7"/>
<evidence type="ECO:0000313" key="2">
    <source>
        <dbReference type="EMBL" id="KAK3285390.1"/>
    </source>
</evidence>
<dbReference type="GO" id="GO:0000302">
    <property type="term" value="P:response to reactive oxygen species"/>
    <property type="evidence" value="ECO:0007669"/>
    <property type="project" value="TreeGrafter"/>
</dbReference>
<dbReference type="GO" id="GO:0005737">
    <property type="term" value="C:cytoplasm"/>
    <property type="evidence" value="ECO:0007669"/>
    <property type="project" value="TreeGrafter"/>
</dbReference>
<dbReference type="Proteomes" id="UP001190700">
    <property type="component" value="Unassembled WGS sequence"/>
</dbReference>
<name>A0AAE0GWA7_9CHLO</name>
<dbReference type="InterPro" id="IPR000566">
    <property type="entry name" value="Lipocln_cytosolic_FA-bd_dom"/>
</dbReference>
<dbReference type="InterPro" id="IPR047202">
    <property type="entry name" value="Lipocalin_Blc-like_dom"/>
</dbReference>
<evidence type="ECO:0000259" key="1">
    <source>
        <dbReference type="Pfam" id="PF08212"/>
    </source>
</evidence>
<dbReference type="GO" id="GO:0006629">
    <property type="term" value="P:lipid metabolic process"/>
    <property type="evidence" value="ECO:0007669"/>
    <property type="project" value="TreeGrafter"/>
</dbReference>
<dbReference type="InterPro" id="IPR022272">
    <property type="entry name" value="Lipocalin_CS"/>
</dbReference>
<reference evidence="2 3" key="1">
    <citation type="journal article" date="2015" name="Genome Biol. Evol.">
        <title>Comparative Genomics of a Bacterivorous Green Alga Reveals Evolutionary Causalities and Consequences of Phago-Mixotrophic Mode of Nutrition.</title>
        <authorList>
            <person name="Burns J.A."/>
            <person name="Paasch A."/>
            <person name="Narechania A."/>
            <person name="Kim E."/>
        </authorList>
    </citation>
    <scope>NUCLEOTIDE SEQUENCE [LARGE SCALE GENOMIC DNA]</scope>
    <source>
        <strain evidence="2 3">PLY_AMNH</strain>
    </source>
</reference>
<proteinExistence type="predicted"/>
<organism evidence="2 3">
    <name type="scientific">Cymbomonas tetramitiformis</name>
    <dbReference type="NCBI Taxonomy" id="36881"/>
    <lineage>
        <taxon>Eukaryota</taxon>
        <taxon>Viridiplantae</taxon>
        <taxon>Chlorophyta</taxon>
        <taxon>Pyramimonadophyceae</taxon>
        <taxon>Pyramimonadales</taxon>
        <taxon>Pyramimonadaceae</taxon>
        <taxon>Cymbomonas</taxon>
    </lineage>
</organism>
<protein>
    <submittedName>
        <fullName evidence="2">Calycin super protein</fullName>
    </submittedName>
</protein>
<dbReference type="PROSITE" id="PS00213">
    <property type="entry name" value="LIPOCALIN"/>
    <property type="match status" value="1"/>
</dbReference>